<evidence type="ECO:0000256" key="1">
    <source>
        <dbReference type="ARBA" id="ARBA00004752"/>
    </source>
</evidence>
<dbReference type="GO" id="GO:0071555">
    <property type="term" value="P:cell wall organization"/>
    <property type="evidence" value="ECO:0007669"/>
    <property type="project" value="UniProtKB-KW"/>
</dbReference>
<keyword evidence="12" id="KW-0961">Cell wall biogenesis/degradation</keyword>
<keyword evidence="16" id="KW-0812">Transmembrane</keyword>
<evidence type="ECO:0000313" key="19">
    <source>
        <dbReference type="EMBL" id="AQS42039.1"/>
    </source>
</evidence>
<evidence type="ECO:0000259" key="17">
    <source>
        <dbReference type="Pfam" id="PF00905"/>
    </source>
</evidence>
<feature type="compositionally biased region" description="Basic and acidic residues" evidence="15">
    <location>
        <begin position="1"/>
        <end position="10"/>
    </location>
</feature>
<sequence length="731" mass="80331">MSDRKQTEKPRKSRGNNRHARPYGSAFARFDAWVDSTLYRSKAWFADKLDRSAIISQRFRIRGFRRFLVEVFDEGLTIGLLGLIVFVGIGVQNFAVTKNKWQDPENIAVTLYDTHGNYIGKRGALNSGDVTLDELPDYLVKSVLATEDRRFFEHWGIDFVGLGRALSSNVRANGVVQGGSTLTQQLAKNLFLTNERSIERKIREAYLAIWLEANLSKSEILKLYLDRAYMGGGNFGIGAASQFYFDKDVRNVTLAEAAMLAGLFKAPGRYAPHINLPAARARANVVLSNLVESGYMSEGEVIGARRHPASIANVLDQDHPDYFLDWAFDEIRKMSDQLPEHTLIARTTLDMNIQKAAEESISYYLREYGRAFHVSQAAAVILDNDGAVRAVVGGRDYRESQFNRATQGLRQTGSSFKPYVYAIALESGLTPKSIVLDAPIHWGNWSPHNYGRSYSGRVDLTSALVRSLNTVPVRITYQNLRGSTDKIVALVKASGVETPISSHKTMVLGASEMTVMDQATGFNVFANGGMAGNRHAFTQLLSIDGRIVWDWKKNSPPPRRILSEKAAGQLNSMMVQVVSRGTGRRAGLPMTQVAGKTGTTNSYKDAWFVGFTGNYTAAVWMGNDNSSPMGRTTGGVVPAMMWQRMMLAAHQNVALKPIYGVPDSILIASAKTRASDSENTGNGNLPQVLSPAATSSIRSIAGKLRASAPLTQTIDDTYAASTLVTPRGQTQ</sequence>
<feature type="domain" description="Glycosyl transferase family 51" evidence="18">
    <location>
        <begin position="120"/>
        <end position="290"/>
    </location>
</feature>
<keyword evidence="10" id="KW-0573">Peptidoglycan synthesis</keyword>
<keyword evidence="6" id="KW-0328">Glycosyltransferase</keyword>
<dbReference type="SUPFAM" id="SSF53955">
    <property type="entry name" value="Lysozyme-like"/>
    <property type="match status" value="1"/>
</dbReference>
<comment type="pathway">
    <text evidence="1">Cell wall biogenesis; peptidoglycan biosynthesis.</text>
</comment>
<evidence type="ECO:0000256" key="3">
    <source>
        <dbReference type="ARBA" id="ARBA00007739"/>
    </source>
</evidence>
<keyword evidence="9" id="KW-0133">Cell shape</keyword>
<feature type="compositionally biased region" description="Basic residues" evidence="15">
    <location>
        <begin position="11"/>
        <end position="20"/>
    </location>
</feature>
<dbReference type="InterPro" id="IPR001460">
    <property type="entry name" value="PCN-bd_Tpept"/>
</dbReference>
<reference evidence="19 20" key="2">
    <citation type="journal article" date="2016" name="Sci. Rep.">
        <title>The genome of Rhizobiales bacteria in predatory ants reveals urease gene functions but no genes for nitrogen fixation.</title>
        <authorList>
            <person name="Neuvonen M.M."/>
            <person name="Tamarit D."/>
            <person name="Naslund K."/>
            <person name="Liebig J."/>
            <person name="Feldhaar H."/>
            <person name="Moran N.A."/>
            <person name="Guy L."/>
            <person name="Andersson S.G."/>
        </authorList>
    </citation>
    <scope>NUCLEOTIDE SEQUENCE [LARGE SCALE GENOMIC DNA]</scope>
    <source>
        <strain evidence="19 20">Hsal</strain>
    </source>
</reference>
<keyword evidence="7" id="KW-0808">Transferase</keyword>
<evidence type="ECO:0000256" key="5">
    <source>
        <dbReference type="ARBA" id="ARBA00022670"/>
    </source>
</evidence>
<dbReference type="NCBIfam" id="TIGR02074">
    <property type="entry name" value="PBP_1a_fam"/>
    <property type="match status" value="1"/>
</dbReference>
<evidence type="ECO:0000256" key="10">
    <source>
        <dbReference type="ARBA" id="ARBA00022984"/>
    </source>
</evidence>
<comment type="catalytic activity">
    <reaction evidence="13">
        <text>Preferential cleavage: (Ac)2-L-Lys-D-Ala-|-D-Ala. Also transpeptidation of peptidyl-alanyl moieties that are N-acyl substituents of D-alanine.</text>
        <dbReference type="EC" id="3.4.16.4"/>
    </reaction>
</comment>
<evidence type="ECO:0000256" key="2">
    <source>
        <dbReference type="ARBA" id="ARBA00007090"/>
    </source>
</evidence>
<evidence type="ECO:0000256" key="16">
    <source>
        <dbReference type="SAM" id="Phobius"/>
    </source>
</evidence>
<dbReference type="Gene3D" id="1.10.3810.10">
    <property type="entry name" value="Biosynthetic peptidoglycan transglycosylase-like"/>
    <property type="match status" value="1"/>
</dbReference>
<dbReference type="GO" id="GO:0008360">
    <property type="term" value="P:regulation of cell shape"/>
    <property type="evidence" value="ECO:0007669"/>
    <property type="project" value="UniProtKB-KW"/>
</dbReference>
<dbReference type="InterPro" id="IPR050396">
    <property type="entry name" value="Glycosyltr_51/Transpeptidase"/>
</dbReference>
<comment type="catalytic activity">
    <reaction evidence="14">
        <text>[GlcNAc-(1-&gt;4)-Mur2Ac(oyl-L-Ala-gamma-D-Glu-L-Lys-D-Ala-D-Ala)](n)-di-trans,octa-cis-undecaprenyl diphosphate + beta-D-GlcNAc-(1-&gt;4)-Mur2Ac(oyl-L-Ala-gamma-D-Glu-L-Lys-D-Ala-D-Ala)-di-trans,octa-cis-undecaprenyl diphosphate = [GlcNAc-(1-&gt;4)-Mur2Ac(oyl-L-Ala-gamma-D-Glu-L-Lys-D-Ala-D-Ala)](n+1)-di-trans,octa-cis-undecaprenyl diphosphate + di-trans,octa-cis-undecaprenyl diphosphate + H(+)</text>
        <dbReference type="Rhea" id="RHEA:23708"/>
        <dbReference type="Rhea" id="RHEA-COMP:9602"/>
        <dbReference type="Rhea" id="RHEA-COMP:9603"/>
        <dbReference type="ChEBI" id="CHEBI:15378"/>
        <dbReference type="ChEBI" id="CHEBI:58405"/>
        <dbReference type="ChEBI" id="CHEBI:60033"/>
        <dbReference type="ChEBI" id="CHEBI:78435"/>
        <dbReference type="EC" id="2.4.99.28"/>
    </reaction>
</comment>
<name>A0A1U9JVZ5_9HYPH</name>
<evidence type="ECO:0000256" key="14">
    <source>
        <dbReference type="ARBA" id="ARBA00049902"/>
    </source>
</evidence>
<dbReference type="InterPro" id="IPR023346">
    <property type="entry name" value="Lysozyme-like_dom_sf"/>
</dbReference>
<feature type="region of interest" description="Disordered" evidence="15">
    <location>
        <begin position="1"/>
        <end position="20"/>
    </location>
</feature>
<evidence type="ECO:0000259" key="18">
    <source>
        <dbReference type="Pfam" id="PF00912"/>
    </source>
</evidence>
<dbReference type="Gene3D" id="3.40.710.10">
    <property type="entry name" value="DD-peptidase/beta-lactamase superfamily"/>
    <property type="match status" value="1"/>
</dbReference>
<evidence type="ECO:0000256" key="4">
    <source>
        <dbReference type="ARBA" id="ARBA00022645"/>
    </source>
</evidence>
<dbReference type="InterPro" id="IPR001264">
    <property type="entry name" value="Glyco_trans_51"/>
</dbReference>
<dbReference type="FunFam" id="1.10.3810.10:FF:000001">
    <property type="entry name" value="Penicillin-binding protein 1A"/>
    <property type="match status" value="1"/>
</dbReference>
<keyword evidence="16" id="KW-1133">Transmembrane helix</keyword>
<dbReference type="GO" id="GO:0006508">
    <property type="term" value="P:proteolysis"/>
    <property type="evidence" value="ECO:0007669"/>
    <property type="project" value="UniProtKB-KW"/>
</dbReference>
<dbReference type="SUPFAM" id="SSF56601">
    <property type="entry name" value="beta-lactamase/transpeptidase-like"/>
    <property type="match status" value="1"/>
</dbReference>
<keyword evidence="20" id="KW-1185">Reference proteome</keyword>
<comment type="similarity">
    <text evidence="2">In the C-terminal section; belongs to the transpeptidase family.</text>
</comment>
<dbReference type="GO" id="GO:0030288">
    <property type="term" value="C:outer membrane-bounded periplasmic space"/>
    <property type="evidence" value="ECO:0007669"/>
    <property type="project" value="TreeGrafter"/>
</dbReference>
<evidence type="ECO:0000256" key="6">
    <source>
        <dbReference type="ARBA" id="ARBA00022676"/>
    </source>
</evidence>
<feature type="domain" description="Penicillin-binding protein transpeptidase" evidence="17">
    <location>
        <begin position="378"/>
        <end position="620"/>
    </location>
</feature>
<evidence type="ECO:0000256" key="9">
    <source>
        <dbReference type="ARBA" id="ARBA00022960"/>
    </source>
</evidence>
<keyword evidence="5" id="KW-0645">Protease</keyword>
<keyword evidence="16" id="KW-0472">Membrane</keyword>
<dbReference type="InterPro" id="IPR036950">
    <property type="entry name" value="PBP_transglycosylase"/>
</dbReference>
<dbReference type="UniPathway" id="UPA00219"/>
<gene>
    <name evidence="19" type="ORF">BHV28_13560</name>
</gene>
<evidence type="ECO:0000256" key="8">
    <source>
        <dbReference type="ARBA" id="ARBA00022801"/>
    </source>
</evidence>
<dbReference type="KEGG" id="thd:BHV28_13560"/>
<evidence type="ECO:0000256" key="12">
    <source>
        <dbReference type="ARBA" id="ARBA00023316"/>
    </source>
</evidence>
<dbReference type="GO" id="GO:0009252">
    <property type="term" value="P:peptidoglycan biosynthetic process"/>
    <property type="evidence" value="ECO:0007669"/>
    <property type="project" value="UniProtKB-UniPathway"/>
</dbReference>
<evidence type="ECO:0000256" key="11">
    <source>
        <dbReference type="ARBA" id="ARBA00023268"/>
    </source>
</evidence>
<protein>
    <submittedName>
        <fullName evidence="19">Penicillin-binding protein, 1A family</fullName>
    </submittedName>
</protein>
<keyword evidence="8" id="KW-0378">Hydrolase</keyword>
<accession>A0A1U9JVZ5</accession>
<reference evidence="19 20" key="1">
    <citation type="journal article" date="2010" name="Science">
        <title>Genomic comparison of the ants Camponotus floridanus and Harpegnathos saltator.</title>
        <authorList>
            <person name="Bonasio R."/>
            <person name="Zhang G."/>
            <person name="Ye C."/>
            <person name="Mutti N.S."/>
            <person name="Fang X."/>
            <person name="Qin N."/>
            <person name="Donahue G."/>
            <person name="Yang P."/>
            <person name="Li Q."/>
            <person name="Li C."/>
            <person name="Zhang P."/>
            <person name="Huang Z."/>
            <person name="Berger S.L."/>
            <person name="Reinberg D."/>
            <person name="Wang J."/>
            <person name="Liebig J."/>
        </authorList>
    </citation>
    <scope>NUCLEOTIDE SEQUENCE [LARGE SCALE GENOMIC DNA]</scope>
    <source>
        <strain evidence="19 20">Hsal</strain>
    </source>
</reference>
<dbReference type="PANTHER" id="PTHR32282">
    <property type="entry name" value="BINDING PROTEIN TRANSPEPTIDASE, PUTATIVE-RELATED"/>
    <property type="match status" value="1"/>
</dbReference>
<feature type="transmembrane region" description="Helical" evidence="16">
    <location>
        <begin position="67"/>
        <end position="91"/>
    </location>
</feature>
<comment type="similarity">
    <text evidence="3">In the N-terminal section; belongs to the glycosyltransferase 51 family.</text>
</comment>
<dbReference type="PANTHER" id="PTHR32282:SF33">
    <property type="entry name" value="PEPTIDOGLYCAN GLYCOSYLTRANSFERASE"/>
    <property type="match status" value="1"/>
</dbReference>
<dbReference type="GO" id="GO:0009002">
    <property type="term" value="F:serine-type D-Ala-D-Ala carboxypeptidase activity"/>
    <property type="evidence" value="ECO:0007669"/>
    <property type="project" value="UniProtKB-EC"/>
</dbReference>
<dbReference type="Pfam" id="PF00912">
    <property type="entry name" value="Transgly"/>
    <property type="match status" value="1"/>
</dbReference>
<dbReference type="STRING" id="1902579.BHV28_13560"/>
<keyword evidence="4" id="KW-0121">Carboxypeptidase</keyword>
<dbReference type="Proteomes" id="UP000188912">
    <property type="component" value="Chromosome"/>
</dbReference>
<dbReference type="GO" id="GO:0008658">
    <property type="term" value="F:penicillin binding"/>
    <property type="evidence" value="ECO:0007669"/>
    <property type="project" value="InterPro"/>
</dbReference>
<evidence type="ECO:0000256" key="15">
    <source>
        <dbReference type="SAM" id="MobiDB-lite"/>
    </source>
</evidence>
<dbReference type="Pfam" id="PF00905">
    <property type="entry name" value="Transpeptidase"/>
    <property type="match status" value="1"/>
</dbReference>
<keyword evidence="11" id="KW-0511">Multifunctional enzyme</keyword>
<dbReference type="GO" id="GO:0008955">
    <property type="term" value="F:peptidoglycan glycosyltransferase activity"/>
    <property type="evidence" value="ECO:0007669"/>
    <property type="project" value="UniProtKB-EC"/>
</dbReference>
<dbReference type="AlphaFoldDB" id="A0A1U9JVZ5"/>
<dbReference type="InterPro" id="IPR012338">
    <property type="entry name" value="Beta-lactam/transpept-like"/>
</dbReference>
<organism evidence="19 20">
    <name type="scientific">Candidatus Tokpelaia hoelldobleri</name>
    <dbReference type="NCBI Taxonomy" id="1902579"/>
    <lineage>
        <taxon>Bacteria</taxon>
        <taxon>Pseudomonadati</taxon>
        <taxon>Pseudomonadota</taxon>
        <taxon>Alphaproteobacteria</taxon>
        <taxon>Hyphomicrobiales</taxon>
        <taxon>Candidatus Tokpelaia</taxon>
    </lineage>
</organism>
<proteinExistence type="inferred from homology"/>
<evidence type="ECO:0000256" key="7">
    <source>
        <dbReference type="ARBA" id="ARBA00022679"/>
    </source>
</evidence>
<evidence type="ECO:0000313" key="20">
    <source>
        <dbReference type="Proteomes" id="UP000188912"/>
    </source>
</evidence>
<dbReference type="EMBL" id="CP017315">
    <property type="protein sequence ID" value="AQS42039.1"/>
    <property type="molecule type" value="Genomic_DNA"/>
</dbReference>
<evidence type="ECO:0000256" key="13">
    <source>
        <dbReference type="ARBA" id="ARBA00034000"/>
    </source>
</evidence>